<dbReference type="InterPro" id="IPR050706">
    <property type="entry name" value="Cyclic-di-GMP_PDE-like"/>
</dbReference>
<dbReference type="Proteomes" id="UP000527143">
    <property type="component" value="Unassembled WGS sequence"/>
</dbReference>
<accession>A0A840YPT1</accession>
<comment type="caution">
    <text evidence="2">The sequence shown here is derived from an EMBL/GenBank/DDBJ whole genome shotgun (WGS) entry which is preliminary data.</text>
</comment>
<dbReference type="Gene3D" id="3.20.20.450">
    <property type="entry name" value="EAL domain"/>
    <property type="match status" value="1"/>
</dbReference>
<organism evidence="2 3">
    <name type="scientific">Sphingomonas xinjiangensis</name>
    <dbReference type="NCBI Taxonomy" id="643568"/>
    <lineage>
        <taxon>Bacteria</taxon>
        <taxon>Pseudomonadati</taxon>
        <taxon>Pseudomonadota</taxon>
        <taxon>Alphaproteobacteria</taxon>
        <taxon>Sphingomonadales</taxon>
        <taxon>Sphingomonadaceae</taxon>
        <taxon>Sphingomonas</taxon>
    </lineage>
</organism>
<gene>
    <name evidence="2" type="ORF">FHT02_001300</name>
</gene>
<name>A0A840YPT1_9SPHN</name>
<protein>
    <submittedName>
        <fullName evidence="2">EAL domain-containing protein (Putative c-di-GMP-specific phosphodiesterase class I)</fullName>
    </submittedName>
</protein>
<sequence>MVENATTIAFQPIADTGAGRVYAYEAVLRGADGASMQDIRTPMKAEARVNFDRRCTVAAIRWAIAAGLGTSGARLCIPTFADAITAPNEHLIPALQAARTCGLIPERLIFAIHDYQAVSGPELAEIVHVYGKLGCQTAFVGLGGGQSGLGTCGRYKPDLVKLEPELICGIASSWSRRIVLEDLTPRLRSLGLKAVATGVDCPTVLERLSGFGLHLVQGEAIAKPEAGTLPVPQLRRAA</sequence>
<dbReference type="EMBL" id="JACIJF010000003">
    <property type="protein sequence ID" value="MBB5710072.1"/>
    <property type="molecule type" value="Genomic_DNA"/>
</dbReference>
<dbReference type="AlphaFoldDB" id="A0A840YPT1"/>
<feature type="domain" description="EAL" evidence="1">
    <location>
        <begin position="1"/>
        <end position="238"/>
    </location>
</feature>
<evidence type="ECO:0000259" key="1">
    <source>
        <dbReference type="PROSITE" id="PS50883"/>
    </source>
</evidence>
<evidence type="ECO:0000313" key="2">
    <source>
        <dbReference type="EMBL" id="MBB5710072.1"/>
    </source>
</evidence>
<dbReference type="PANTHER" id="PTHR33121:SF15">
    <property type="entry name" value="BLUE LIGHT- AND TEMPERATURE-REGULATED ANTIREPRESSOR BLUF"/>
    <property type="match status" value="1"/>
</dbReference>
<dbReference type="GO" id="GO:0071111">
    <property type="term" value="F:cyclic-guanylate-specific phosphodiesterase activity"/>
    <property type="evidence" value="ECO:0007669"/>
    <property type="project" value="InterPro"/>
</dbReference>
<reference evidence="2 3" key="1">
    <citation type="submission" date="2020-08" db="EMBL/GenBank/DDBJ databases">
        <title>Genomic Encyclopedia of Type Strains, Phase IV (KMG-IV): sequencing the most valuable type-strain genomes for metagenomic binning, comparative biology and taxonomic classification.</title>
        <authorList>
            <person name="Goeker M."/>
        </authorList>
    </citation>
    <scope>NUCLEOTIDE SEQUENCE [LARGE SCALE GENOMIC DNA]</scope>
    <source>
        <strain evidence="2 3">DSM 26736</strain>
    </source>
</reference>
<dbReference type="Pfam" id="PF00563">
    <property type="entry name" value="EAL"/>
    <property type="match status" value="1"/>
</dbReference>
<dbReference type="RefSeq" id="WP_184085689.1">
    <property type="nucleotide sequence ID" value="NZ_JACIJF010000003.1"/>
</dbReference>
<dbReference type="PROSITE" id="PS50883">
    <property type="entry name" value="EAL"/>
    <property type="match status" value="1"/>
</dbReference>
<dbReference type="SMART" id="SM00052">
    <property type="entry name" value="EAL"/>
    <property type="match status" value="1"/>
</dbReference>
<proteinExistence type="predicted"/>
<dbReference type="SUPFAM" id="SSF141868">
    <property type="entry name" value="EAL domain-like"/>
    <property type="match status" value="1"/>
</dbReference>
<evidence type="ECO:0000313" key="3">
    <source>
        <dbReference type="Proteomes" id="UP000527143"/>
    </source>
</evidence>
<dbReference type="PANTHER" id="PTHR33121">
    <property type="entry name" value="CYCLIC DI-GMP PHOSPHODIESTERASE PDEF"/>
    <property type="match status" value="1"/>
</dbReference>
<dbReference type="InterPro" id="IPR001633">
    <property type="entry name" value="EAL_dom"/>
</dbReference>
<keyword evidence="3" id="KW-1185">Reference proteome</keyword>
<dbReference type="InterPro" id="IPR035919">
    <property type="entry name" value="EAL_sf"/>
</dbReference>